<evidence type="ECO:0000313" key="4">
    <source>
        <dbReference type="RefSeq" id="XP_033809803.1"/>
    </source>
</evidence>
<dbReference type="PANTHER" id="PTHR11477:SF52">
    <property type="entry name" value="SPOC DOMAIN-CONTAINING PROTEIN 1 ISOFORM X1"/>
    <property type="match status" value="1"/>
</dbReference>
<dbReference type="PANTHER" id="PTHR11477">
    <property type="entry name" value="TRANSCRIPTION FACTOR S-II ZINC FINGER DOMAIN-CONTAINING PROTEIN"/>
    <property type="match status" value="1"/>
</dbReference>
<evidence type="ECO:0000313" key="3">
    <source>
        <dbReference type="Proteomes" id="UP000515159"/>
    </source>
</evidence>
<gene>
    <name evidence="4 5" type="primary">SPOCD1</name>
</gene>
<dbReference type="Proteomes" id="UP000515159">
    <property type="component" value="Chromosome 8"/>
</dbReference>
<keyword evidence="3" id="KW-1185">Reference proteome</keyword>
<evidence type="ECO:0000256" key="1">
    <source>
        <dbReference type="SAM" id="MobiDB-lite"/>
    </source>
</evidence>
<dbReference type="InterPro" id="IPR012921">
    <property type="entry name" value="SPOC_C"/>
</dbReference>
<dbReference type="PROSITE" id="PS51321">
    <property type="entry name" value="TFIIS_CENTRAL"/>
    <property type="match status" value="1"/>
</dbReference>
<dbReference type="AlphaFoldDB" id="A0A6P8RXC6"/>
<dbReference type="SMART" id="SM00510">
    <property type="entry name" value="TFS2M"/>
    <property type="match status" value="1"/>
</dbReference>
<feature type="region of interest" description="Disordered" evidence="1">
    <location>
        <begin position="579"/>
        <end position="603"/>
    </location>
</feature>
<feature type="domain" description="TFIIS central" evidence="2">
    <location>
        <begin position="21"/>
        <end position="141"/>
    </location>
</feature>
<dbReference type="KEGG" id="gsh:117364577"/>
<organism evidence="3 4">
    <name type="scientific">Geotrypetes seraphini</name>
    <name type="common">Gaboon caecilian</name>
    <name type="synonym">Caecilia seraphini</name>
    <dbReference type="NCBI Taxonomy" id="260995"/>
    <lineage>
        <taxon>Eukaryota</taxon>
        <taxon>Metazoa</taxon>
        <taxon>Chordata</taxon>
        <taxon>Craniata</taxon>
        <taxon>Vertebrata</taxon>
        <taxon>Euteleostomi</taxon>
        <taxon>Amphibia</taxon>
        <taxon>Gymnophiona</taxon>
        <taxon>Geotrypetes</taxon>
    </lineage>
</organism>
<dbReference type="Pfam" id="PF07500">
    <property type="entry name" value="TFIIS_M"/>
    <property type="match status" value="1"/>
</dbReference>
<dbReference type="Pfam" id="PF07744">
    <property type="entry name" value="SPOC"/>
    <property type="match status" value="1"/>
</dbReference>
<accession>A0A6P8RXC6</accession>
<reference evidence="4 5" key="1">
    <citation type="submission" date="2025-04" db="UniProtKB">
        <authorList>
            <consortium name="RefSeq"/>
        </authorList>
    </citation>
    <scope>IDENTIFICATION</scope>
</reference>
<name>A0A6P8RXC6_GEOSA</name>
<dbReference type="SUPFAM" id="SSF46942">
    <property type="entry name" value="Elongation factor TFIIS domain 2"/>
    <property type="match status" value="1"/>
</dbReference>
<dbReference type="CTD" id="90853"/>
<dbReference type="RefSeq" id="XP_033809804.1">
    <property type="nucleotide sequence ID" value="XM_033953913.1"/>
</dbReference>
<dbReference type="GO" id="GO:0006351">
    <property type="term" value="P:DNA-templated transcription"/>
    <property type="evidence" value="ECO:0007669"/>
    <property type="project" value="InterPro"/>
</dbReference>
<dbReference type="OrthoDB" id="9896427at2759"/>
<evidence type="ECO:0000259" key="2">
    <source>
        <dbReference type="PROSITE" id="PS51321"/>
    </source>
</evidence>
<dbReference type="InterPro" id="IPR036575">
    <property type="entry name" value="TFIIS_cen_dom_sf"/>
</dbReference>
<dbReference type="RefSeq" id="XP_033809803.1">
    <property type="nucleotide sequence ID" value="XM_033953912.1"/>
</dbReference>
<protein>
    <submittedName>
        <fullName evidence="4 5">SPOC domain-containing protein 1</fullName>
    </submittedName>
</protein>
<dbReference type="GO" id="GO:0005634">
    <property type="term" value="C:nucleus"/>
    <property type="evidence" value="ECO:0007669"/>
    <property type="project" value="TreeGrafter"/>
</dbReference>
<sequence length="744" mass="83404">MPRRNWFFSPKVVPVLTEEQVRVTAVETFYDILLKRVQESPDLDVQEETVRMVARNVEREMFALFPPSDLRYKNKYRSLLFNLRDSKNMHLFRQVVLGEITPQCLVLMSPIELAPQELTEWRNRENKRTLEIIEKEQQQTQKSQVIKLTHKGLIEIEQAPDQAFTLEDLAGSILNESRVLSVEAESFCAPDPSTVQHRSHLLDSDCLICPGQISPHIQQKNKGRRKMAATLRKISTPDRKRKEVWTCDRAAPRTNIQQKQQMAALWEGFIQMFSIKKFGVKAYLVSGCVNLLCQALPKVIESRGCILPEAVWEYVDHIWPAESKAMGLIRFNSTSSRDSQAYTMLYSYLNSKQRYGAVNNSRMEVYIIPLPAFQPVPSKLRSLGGPGLETTHSSLLLALILPQSSPLAPAANSGVSEKLRKRKVVTFQEQMMGKHQVSSPVRGFQNNRPKQMLHTQFSCVPQSHPPGSGDFYPMVGTQEGEPLKLGEQETIIDCFDEILRDLISEQRVAGKDEEPCHTGLFSDAVSPSMETGHEFSTLFSNPEEDLAIESIAEDVSRSGLHDMLQSLGSSLLLMSQQYGFPPEEAPEGPQNMRPEGPPPVPSSCSLPGMLPSLPPNLLDCTHYTSTDPLQWNDLLHYFSYLDTVPSHNFSAVPTSGYSASHQPSSTGFPLSQHHACNEDSQQTGTMREAEAAAVSLLQSLFSLNSQVSHPFEFQSLHTSAAVPGIMTRSSCIPPTTSPQERPYP</sequence>
<evidence type="ECO:0000313" key="5">
    <source>
        <dbReference type="RefSeq" id="XP_033809804.1"/>
    </source>
</evidence>
<dbReference type="Gene3D" id="1.10.472.30">
    <property type="entry name" value="Transcription elongation factor S-II, central domain"/>
    <property type="match status" value="1"/>
</dbReference>
<proteinExistence type="predicted"/>
<dbReference type="GeneID" id="117364577"/>
<dbReference type="InterPro" id="IPR003618">
    <property type="entry name" value="TFIIS_cen_dom"/>
</dbReference>
<dbReference type="CDD" id="cd21540">
    <property type="entry name" value="SPOC_SPOCD1"/>
    <property type="match status" value="1"/>
</dbReference>